<dbReference type="EMBL" id="NXGX01000004">
    <property type="protein sequence ID" value="PKR58478.1"/>
    <property type="molecule type" value="Genomic_DNA"/>
</dbReference>
<keyword evidence="7" id="KW-1185">Reference proteome</keyword>
<dbReference type="GO" id="GO:0005509">
    <property type="term" value="F:calcium ion binding"/>
    <property type="evidence" value="ECO:0007669"/>
    <property type="project" value="TreeGrafter"/>
</dbReference>
<reference evidence="6 7" key="1">
    <citation type="submission" date="2017-09" db="EMBL/GenBank/DDBJ databases">
        <title>Biodiversity and function of Thalassospira species in the particle-attached aromatic-hydrocarbon-degrading consortia from the surface seawater of the China South Sea.</title>
        <authorList>
            <person name="Dong C."/>
            <person name="Lai Q."/>
            <person name="Shao Z."/>
        </authorList>
    </citation>
    <scope>NUCLEOTIDE SEQUENCE [LARGE SCALE GENOMIC DNA]</scope>
    <source>
        <strain evidence="6 7">139Z-12</strain>
    </source>
</reference>
<dbReference type="RefSeq" id="WP_101302424.1">
    <property type="nucleotide sequence ID" value="NZ_NXGX01000004.1"/>
</dbReference>
<keyword evidence="3" id="KW-0479">Metal-binding</keyword>
<dbReference type="GO" id="GO:0004341">
    <property type="term" value="F:gluconolactonase activity"/>
    <property type="evidence" value="ECO:0007669"/>
    <property type="project" value="TreeGrafter"/>
</dbReference>
<evidence type="ECO:0000259" key="5">
    <source>
        <dbReference type="Pfam" id="PF08450"/>
    </source>
</evidence>
<feature type="binding site" evidence="3">
    <location>
        <position position="206"/>
    </location>
    <ligand>
        <name>a divalent metal cation</name>
        <dbReference type="ChEBI" id="CHEBI:60240"/>
    </ligand>
</feature>
<dbReference type="PANTHER" id="PTHR10907:SF47">
    <property type="entry name" value="REGUCALCIN"/>
    <property type="match status" value="1"/>
</dbReference>
<comment type="cofactor">
    <cofactor evidence="3">
        <name>Zn(2+)</name>
        <dbReference type="ChEBI" id="CHEBI:29105"/>
    </cofactor>
    <text evidence="3">Binds 1 divalent metal cation per subunit.</text>
</comment>
<evidence type="ECO:0000313" key="7">
    <source>
        <dbReference type="Proteomes" id="UP000233332"/>
    </source>
</evidence>
<comment type="caution">
    <text evidence="6">The sequence shown here is derived from an EMBL/GenBank/DDBJ whole genome shotgun (WGS) entry which is preliminary data.</text>
</comment>
<accession>A0A2N3L6Q0</accession>
<dbReference type="Proteomes" id="UP000233332">
    <property type="component" value="Unassembled WGS sequence"/>
</dbReference>
<evidence type="ECO:0000256" key="2">
    <source>
        <dbReference type="PIRSR" id="PIRSR605511-1"/>
    </source>
</evidence>
<evidence type="ECO:0000256" key="1">
    <source>
        <dbReference type="ARBA" id="ARBA00008853"/>
    </source>
</evidence>
<feature type="compositionally biased region" description="Basic and acidic residues" evidence="4">
    <location>
        <begin position="93"/>
        <end position="107"/>
    </location>
</feature>
<dbReference type="InterPro" id="IPR011042">
    <property type="entry name" value="6-blade_b-propeller_TolB-like"/>
</dbReference>
<feature type="binding site" evidence="3">
    <location>
        <position position="102"/>
    </location>
    <ligand>
        <name>substrate</name>
    </ligand>
</feature>
<dbReference type="AlphaFoldDB" id="A0A2N3L6Q0"/>
<keyword evidence="3" id="KW-0862">Zinc</keyword>
<feature type="active site" description="Proton donor/acceptor" evidence="2">
    <location>
        <position position="206"/>
    </location>
</feature>
<dbReference type="InterPro" id="IPR013658">
    <property type="entry name" value="SGL"/>
</dbReference>
<feature type="binding site" evidence="3">
    <location>
        <position position="100"/>
    </location>
    <ligand>
        <name>substrate</name>
    </ligand>
</feature>
<gene>
    <name evidence="6" type="ORF">COO92_12155</name>
</gene>
<comment type="similarity">
    <text evidence="1">Belongs to the SMP-30/CGR1 family.</text>
</comment>
<feature type="binding site" evidence="3">
    <location>
        <position position="157"/>
    </location>
    <ligand>
        <name>a divalent metal cation</name>
        <dbReference type="ChEBI" id="CHEBI:60240"/>
    </ligand>
</feature>
<organism evidence="6 7">
    <name type="scientific">Thalassospira lohafexi</name>
    <dbReference type="NCBI Taxonomy" id="744227"/>
    <lineage>
        <taxon>Bacteria</taxon>
        <taxon>Pseudomonadati</taxon>
        <taxon>Pseudomonadota</taxon>
        <taxon>Alphaproteobacteria</taxon>
        <taxon>Rhodospirillales</taxon>
        <taxon>Thalassospiraceae</taxon>
        <taxon>Thalassospira</taxon>
    </lineage>
</organism>
<proteinExistence type="inferred from homology"/>
<dbReference type="InterPro" id="IPR005511">
    <property type="entry name" value="SMP-30"/>
</dbReference>
<feature type="domain" description="SMP-30/Gluconolactonase/LRE-like region" evidence="5">
    <location>
        <begin position="15"/>
        <end position="264"/>
    </location>
</feature>
<name>A0A2N3L6Q0_9PROT</name>
<dbReference type="Gene3D" id="2.120.10.30">
    <property type="entry name" value="TolB, C-terminal domain"/>
    <property type="match status" value="1"/>
</dbReference>
<dbReference type="SUPFAM" id="SSF63829">
    <property type="entry name" value="Calcium-dependent phosphotriesterase"/>
    <property type="match status" value="1"/>
</dbReference>
<sequence length="296" mass="31776">MFDVKTVLPNLRCSLGEGPHWDAKDGVLYWVDIVGKTAYALRPNDGGSRSWTFDQPVAAIVPRENDGLLVALADGLAFLDAESGETTPFVAPDSDHAGNRSNESRVDPMGRFWHGTMQNNIGPNGEDLPVTVSTGTLNRVSADGDVTRFESYIGISNTLLWSDDGTKMFFGDTIKNTLNVYDFDMKTGVPSNPRAFFGPQDRGNMDGSAMDGDGYIWNARWGGGCLIRFNPAGEVDRIVELPVTQPTSCVFGGPDLKTLYITSAAVGLEGNGNPLEGALLSIRTDVAGQACTRFAG</sequence>
<feature type="region of interest" description="Disordered" evidence="4">
    <location>
        <begin position="88"/>
        <end position="107"/>
    </location>
</feature>
<evidence type="ECO:0000256" key="3">
    <source>
        <dbReference type="PIRSR" id="PIRSR605511-2"/>
    </source>
</evidence>
<evidence type="ECO:0000256" key="4">
    <source>
        <dbReference type="SAM" id="MobiDB-lite"/>
    </source>
</evidence>
<dbReference type="GO" id="GO:0019853">
    <property type="term" value="P:L-ascorbic acid biosynthetic process"/>
    <property type="evidence" value="ECO:0007669"/>
    <property type="project" value="TreeGrafter"/>
</dbReference>
<dbReference type="PANTHER" id="PTHR10907">
    <property type="entry name" value="REGUCALCIN"/>
    <property type="match status" value="1"/>
</dbReference>
<dbReference type="PRINTS" id="PR01790">
    <property type="entry name" value="SMP30FAMILY"/>
</dbReference>
<evidence type="ECO:0000313" key="6">
    <source>
        <dbReference type="EMBL" id="PKR58478.1"/>
    </source>
</evidence>
<dbReference type="Pfam" id="PF08450">
    <property type="entry name" value="SGL"/>
    <property type="match status" value="1"/>
</dbReference>
<feature type="binding site" evidence="3">
    <location>
        <position position="17"/>
    </location>
    <ligand>
        <name>a divalent metal cation</name>
        <dbReference type="ChEBI" id="CHEBI:60240"/>
    </ligand>
</feature>
<protein>
    <submittedName>
        <fullName evidence="6">Gluconolaconase</fullName>
    </submittedName>
</protein>